<keyword evidence="2" id="KW-1185">Reference proteome</keyword>
<protein>
    <submittedName>
        <fullName evidence="1">Uncharacterized protein</fullName>
    </submittedName>
</protein>
<name>A0A6M0II53_9BACT</name>
<dbReference type="AlphaFoldDB" id="A0A6M0II53"/>
<dbReference type="Proteomes" id="UP000477386">
    <property type="component" value="Unassembled WGS sequence"/>
</dbReference>
<comment type="caution">
    <text evidence="1">The sequence shown here is derived from an EMBL/GenBank/DDBJ whole genome shotgun (WGS) entry which is preliminary data.</text>
</comment>
<accession>A0A6M0II53</accession>
<reference evidence="1 2" key="1">
    <citation type="submission" date="2020-02" db="EMBL/GenBank/DDBJ databases">
        <title>Draft genome sequence of two Spirosoma agri KCTC 52727 and Spirosoma terrae KCTC 52035.</title>
        <authorList>
            <person name="Rojas J."/>
            <person name="Ambika Manirajan B."/>
            <person name="Ratering S."/>
            <person name="Suarez C."/>
            <person name="Schnell S."/>
        </authorList>
    </citation>
    <scope>NUCLEOTIDE SEQUENCE [LARGE SCALE GENOMIC DNA]</scope>
    <source>
        <strain evidence="1 2">KCTC 52727</strain>
    </source>
</reference>
<organism evidence="1 2">
    <name type="scientific">Spirosoma agri</name>
    <dbReference type="NCBI Taxonomy" id="1987381"/>
    <lineage>
        <taxon>Bacteria</taxon>
        <taxon>Pseudomonadati</taxon>
        <taxon>Bacteroidota</taxon>
        <taxon>Cytophagia</taxon>
        <taxon>Cytophagales</taxon>
        <taxon>Cytophagaceae</taxon>
        <taxon>Spirosoma</taxon>
    </lineage>
</organism>
<proteinExistence type="predicted"/>
<gene>
    <name evidence="1" type="ORF">GK091_13535</name>
</gene>
<sequence length="103" mass="11979">MKRYSVIYLLREQYQHVGSATLSEAKTVLQKLSTDKRRIPIGIYDAKTELFEWEPNRQHELNNASISEQGNRGHHIITIAEALRRRDSGWHPADGFQRPSFFA</sequence>
<evidence type="ECO:0000313" key="2">
    <source>
        <dbReference type="Proteomes" id="UP000477386"/>
    </source>
</evidence>
<dbReference type="EMBL" id="JAAGNZ010000001">
    <property type="protein sequence ID" value="NEU67908.1"/>
    <property type="molecule type" value="Genomic_DNA"/>
</dbReference>
<evidence type="ECO:0000313" key="1">
    <source>
        <dbReference type="EMBL" id="NEU67908.1"/>
    </source>
</evidence>
<dbReference type="RefSeq" id="WP_164038813.1">
    <property type="nucleotide sequence ID" value="NZ_JAAGNZ010000001.1"/>
</dbReference>